<accession>A0A1J1IA72</accession>
<feature type="transmembrane region" description="Helical" evidence="1">
    <location>
        <begin position="23"/>
        <end position="43"/>
    </location>
</feature>
<gene>
    <name evidence="2" type="ORF">CLUMA_CG008895</name>
</gene>
<organism evidence="2 3">
    <name type="scientific">Clunio marinus</name>
    <dbReference type="NCBI Taxonomy" id="568069"/>
    <lineage>
        <taxon>Eukaryota</taxon>
        <taxon>Metazoa</taxon>
        <taxon>Ecdysozoa</taxon>
        <taxon>Arthropoda</taxon>
        <taxon>Hexapoda</taxon>
        <taxon>Insecta</taxon>
        <taxon>Pterygota</taxon>
        <taxon>Neoptera</taxon>
        <taxon>Endopterygota</taxon>
        <taxon>Diptera</taxon>
        <taxon>Nematocera</taxon>
        <taxon>Chironomoidea</taxon>
        <taxon>Chironomidae</taxon>
        <taxon>Clunio</taxon>
    </lineage>
</organism>
<evidence type="ECO:0000313" key="2">
    <source>
        <dbReference type="EMBL" id="CRK95321.1"/>
    </source>
</evidence>
<evidence type="ECO:0000256" key="1">
    <source>
        <dbReference type="SAM" id="Phobius"/>
    </source>
</evidence>
<proteinExistence type="predicted"/>
<evidence type="ECO:0000313" key="3">
    <source>
        <dbReference type="Proteomes" id="UP000183832"/>
    </source>
</evidence>
<protein>
    <submittedName>
        <fullName evidence="2">CLUMA_CG008895, isoform A</fullName>
    </submittedName>
</protein>
<keyword evidence="1" id="KW-1133">Transmembrane helix</keyword>
<dbReference type="AlphaFoldDB" id="A0A1J1IA72"/>
<keyword evidence="1" id="KW-0472">Membrane</keyword>
<sequence>MIFKIKLQIVGKEASNNKFDITLFYDFYFVIVGFLLPPCPVNMNTKSPKKMKLHFTFKR</sequence>
<reference evidence="2 3" key="1">
    <citation type="submission" date="2015-04" db="EMBL/GenBank/DDBJ databases">
        <authorList>
            <person name="Syromyatnikov M.Y."/>
            <person name="Popov V.N."/>
        </authorList>
    </citation>
    <scope>NUCLEOTIDE SEQUENCE [LARGE SCALE GENOMIC DNA]</scope>
</reference>
<dbReference type="EMBL" id="CVRI01000041">
    <property type="protein sequence ID" value="CRK95321.1"/>
    <property type="molecule type" value="Genomic_DNA"/>
</dbReference>
<dbReference type="Proteomes" id="UP000183832">
    <property type="component" value="Unassembled WGS sequence"/>
</dbReference>
<keyword evidence="3" id="KW-1185">Reference proteome</keyword>
<keyword evidence="1" id="KW-0812">Transmembrane</keyword>
<name>A0A1J1IA72_9DIPT</name>